<dbReference type="InterPro" id="IPR051781">
    <property type="entry name" value="Metallo-dep_Hydrolase"/>
</dbReference>
<dbReference type="Proteomes" id="UP001327027">
    <property type="component" value="Unassembled WGS sequence"/>
</dbReference>
<keyword evidence="1" id="KW-0472">Membrane</keyword>
<dbReference type="SUPFAM" id="SSF51338">
    <property type="entry name" value="Composite domain of metallo-dependent hydrolases"/>
    <property type="match status" value="1"/>
</dbReference>
<name>A0ABU5ZX50_9FLAO</name>
<organism evidence="3 4">
    <name type="scientific">Aquimarina gracilis</name>
    <dbReference type="NCBI Taxonomy" id="874422"/>
    <lineage>
        <taxon>Bacteria</taxon>
        <taxon>Pseudomonadati</taxon>
        <taxon>Bacteroidota</taxon>
        <taxon>Flavobacteriia</taxon>
        <taxon>Flavobacteriales</taxon>
        <taxon>Flavobacteriaceae</taxon>
        <taxon>Aquimarina</taxon>
    </lineage>
</organism>
<dbReference type="SUPFAM" id="SSF51556">
    <property type="entry name" value="Metallo-dependent hydrolases"/>
    <property type="match status" value="1"/>
</dbReference>
<evidence type="ECO:0000259" key="2">
    <source>
        <dbReference type="Pfam" id="PF01979"/>
    </source>
</evidence>
<proteinExistence type="predicted"/>
<comment type="caution">
    <text evidence="3">The sequence shown here is derived from an EMBL/GenBank/DDBJ whole genome shotgun (WGS) entry which is preliminary data.</text>
</comment>
<dbReference type="RefSeq" id="WP_324180471.1">
    <property type="nucleotide sequence ID" value="NZ_BAABAW010000006.1"/>
</dbReference>
<gene>
    <name evidence="3" type="ORF">U6A24_13270</name>
</gene>
<sequence length="510" mass="56936">MKRTSIKKWILGIVLVLITGIVISYIYVTSQIKHHTGSKTEVVDSSIFNVSQSPLAITNVNVLSSDFTEMKDSLTIFIKEDKIISISKDTIVTNEYSIIDGTGKYLIPGLIDAHAHLHRSKNDLLLYLANGITSIANMSSQGDNLYLKWREEARNGSLSPKIYVAAGGMSTRKDFRAKINTIFGSRYYNTPKAARKAVKKFKEQGYDAIKSYAPSKEVYYAIIDEAQKQDIPVTGHLPFDVGLEGLYTSGQSGLAHVEEITKNTFEDFGGMSSIFYDNVESYFTYLQEQANTIATNLKKNHITVCSTSNYYELILEQDLDLKAFLKKIEIEYANPGIIEGSRYARGWFPGSNQFENPDNENKEGRKKAKIFWGAYAKAVFIMTKTLIDHEVHVVTGSDSNGSGTVPGFSFLDQLESLHRIGLDNSQILKIATKNASDWMQHNTGAIEIGLAADLVLLNKNPLENISNTKTIEAVITNGKLLDRNTLDQMLLAVKKANNRSRKMSIDEYVK</sequence>
<dbReference type="Gene3D" id="3.20.20.140">
    <property type="entry name" value="Metal-dependent hydrolases"/>
    <property type="match status" value="1"/>
</dbReference>
<keyword evidence="1" id="KW-1133">Transmembrane helix</keyword>
<reference evidence="3 4" key="1">
    <citation type="journal article" date="2013" name="Int. J. Syst. Evol. Microbiol.">
        <title>Aquimarina gracilis sp. nov., isolated from the gut microflora of a mussel, Mytilus coruscus, and emended description of Aquimarina spongiae.</title>
        <authorList>
            <person name="Park S.C."/>
            <person name="Choe H.N."/>
            <person name="Baik K.S."/>
            <person name="Seong C.N."/>
        </authorList>
    </citation>
    <scope>NUCLEOTIDE SEQUENCE [LARGE SCALE GENOMIC DNA]</scope>
    <source>
        <strain evidence="3 4">PSC32</strain>
    </source>
</reference>
<feature type="transmembrane region" description="Helical" evidence="1">
    <location>
        <begin position="9"/>
        <end position="28"/>
    </location>
</feature>
<keyword evidence="1" id="KW-0812">Transmembrane</keyword>
<evidence type="ECO:0000313" key="3">
    <source>
        <dbReference type="EMBL" id="MEB3346441.1"/>
    </source>
</evidence>
<keyword evidence="4" id="KW-1185">Reference proteome</keyword>
<evidence type="ECO:0000313" key="4">
    <source>
        <dbReference type="Proteomes" id="UP001327027"/>
    </source>
</evidence>
<dbReference type="InterPro" id="IPR006680">
    <property type="entry name" value="Amidohydro-rel"/>
</dbReference>
<dbReference type="Gene3D" id="2.30.40.10">
    <property type="entry name" value="Urease, subunit C, domain 1"/>
    <property type="match status" value="1"/>
</dbReference>
<dbReference type="EMBL" id="JAYKLX010000006">
    <property type="protein sequence ID" value="MEB3346441.1"/>
    <property type="molecule type" value="Genomic_DNA"/>
</dbReference>
<dbReference type="InterPro" id="IPR032466">
    <property type="entry name" value="Metal_Hydrolase"/>
</dbReference>
<dbReference type="PANTHER" id="PTHR43135">
    <property type="entry name" value="ALPHA-D-RIBOSE 1-METHYLPHOSPHONATE 5-TRIPHOSPHATE DIPHOSPHATASE"/>
    <property type="match status" value="1"/>
</dbReference>
<evidence type="ECO:0000256" key="1">
    <source>
        <dbReference type="SAM" id="Phobius"/>
    </source>
</evidence>
<dbReference type="Pfam" id="PF01979">
    <property type="entry name" value="Amidohydro_1"/>
    <property type="match status" value="1"/>
</dbReference>
<feature type="domain" description="Amidohydrolase-related" evidence="2">
    <location>
        <begin position="105"/>
        <end position="480"/>
    </location>
</feature>
<protein>
    <submittedName>
        <fullName evidence="3">Amidohydrolase family protein</fullName>
    </submittedName>
</protein>
<dbReference type="PANTHER" id="PTHR43135:SF3">
    <property type="entry name" value="ALPHA-D-RIBOSE 1-METHYLPHOSPHONATE 5-TRIPHOSPHATE DIPHOSPHATASE"/>
    <property type="match status" value="1"/>
</dbReference>
<accession>A0ABU5ZX50</accession>
<dbReference type="InterPro" id="IPR011059">
    <property type="entry name" value="Metal-dep_hydrolase_composite"/>
</dbReference>